<keyword evidence="1" id="KW-0812">Transmembrane</keyword>
<evidence type="ECO:0000259" key="2">
    <source>
        <dbReference type="Pfam" id="PF02517"/>
    </source>
</evidence>
<evidence type="ECO:0000256" key="1">
    <source>
        <dbReference type="SAM" id="Phobius"/>
    </source>
</evidence>
<dbReference type="EMBL" id="JBHSHT010000002">
    <property type="protein sequence ID" value="MFC4826263.1"/>
    <property type="molecule type" value="Genomic_DNA"/>
</dbReference>
<dbReference type="EC" id="3.4.-.-" evidence="3"/>
<feature type="domain" description="CAAX prenyl protease 2/Lysostaphin resistance protein A-like" evidence="2">
    <location>
        <begin position="140"/>
        <end position="235"/>
    </location>
</feature>
<dbReference type="Pfam" id="PF02517">
    <property type="entry name" value="Rce1-like"/>
    <property type="match status" value="1"/>
</dbReference>
<comment type="caution">
    <text evidence="3">The sequence shown here is derived from an EMBL/GenBank/DDBJ whole genome shotgun (WGS) entry which is preliminary data.</text>
</comment>
<dbReference type="GO" id="GO:0080120">
    <property type="term" value="P:CAAX-box protein maturation"/>
    <property type="evidence" value="ECO:0007669"/>
    <property type="project" value="UniProtKB-ARBA"/>
</dbReference>
<sequence length="252" mass="26511">MTTKRQRVSIRSKSETVLAALVFTGIGSLAGLLGATIPGMAGFVAATTSDAVYIVSSRGVQFGFGVFALGYLSYTGSWDRYARFRRPGLRDVGAVLGAFLALLAVGYVVNAVVGLLGLPHEVTTGTTEHSLALHAQPRLWPLAFLAWFAFATPAEELFYRGLVQTRLRDAFPATTVVVLAGACFALSHASFAALSGASGTALAATFIELLGAGIVFGALYEVTDNLATVAIFHGLTWLELAHTVERIVATVL</sequence>
<feature type="transmembrane region" description="Helical" evidence="1">
    <location>
        <begin position="51"/>
        <end position="74"/>
    </location>
</feature>
<dbReference type="InterPro" id="IPR003675">
    <property type="entry name" value="Rce1/LyrA-like_dom"/>
</dbReference>
<reference evidence="3 4" key="1">
    <citation type="journal article" date="2019" name="Int. J. Syst. Evol. Microbiol.">
        <title>The Global Catalogue of Microorganisms (GCM) 10K type strain sequencing project: providing services to taxonomists for standard genome sequencing and annotation.</title>
        <authorList>
            <consortium name="The Broad Institute Genomics Platform"/>
            <consortium name="The Broad Institute Genome Sequencing Center for Infectious Disease"/>
            <person name="Wu L."/>
            <person name="Ma J."/>
        </authorList>
    </citation>
    <scope>NUCLEOTIDE SEQUENCE [LARGE SCALE GENOMIC DNA]</scope>
    <source>
        <strain evidence="3 4">XZYJ18</strain>
    </source>
</reference>
<name>A0ABD5Q6E9_9EURY</name>
<dbReference type="GeneID" id="73046641"/>
<dbReference type="RefSeq" id="WP_254268122.1">
    <property type="nucleotide sequence ID" value="NZ_CP100400.1"/>
</dbReference>
<evidence type="ECO:0000313" key="3">
    <source>
        <dbReference type="EMBL" id="MFC4826263.1"/>
    </source>
</evidence>
<proteinExistence type="predicted"/>
<organism evidence="3 4">
    <name type="scientific">Halorussus aquaticus</name>
    <dbReference type="NCBI Taxonomy" id="2953748"/>
    <lineage>
        <taxon>Archaea</taxon>
        <taxon>Methanobacteriati</taxon>
        <taxon>Methanobacteriota</taxon>
        <taxon>Stenosarchaea group</taxon>
        <taxon>Halobacteria</taxon>
        <taxon>Halobacteriales</taxon>
        <taxon>Haladaptataceae</taxon>
        <taxon>Halorussus</taxon>
    </lineage>
</organism>
<keyword evidence="1" id="KW-0472">Membrane</keyword>
<dbReference type="Proteomes" id="UP001595945">
    <property type="component" value="Unassembled WGS sequence"/>
</dbReference>
<feature type="transmembrane region" description="Helical" evidence="1">
    <location>
        <begin position="171"/>
        <end position="194"/>
    </location>
</feature>
<feature type="transmembrane region" description="Helical" evidence="1">
    <location>
        <begin position="95"/>
        <end position="119"/>
    </location>
</feature>
<gene>
    <name evidence="3" type="ORF">ACFO9K_18570</name>
</gene>
<keyword evidence="4" id="KW-1185">Reference proteome</keyword>
<keyword evidence="1" id="KW-1133">Transmembrane helix</keyword>
<feature type="transmembrane region" description="Helical" evidence="1">
    <location>
        <begin position="200"/>
        <end position="220"/>
    </location>
</feature>
<dbReference type="GO" id="GO:0004175">
    <property type="term" value="F:endopeptidase activity"/>
    <property type="evidence" value="ECO:0007669"/>
    <property type="project" value="UniProtKB-ARBA"/>
</dbReference>
<feature type="transmembrane region" description="Helical" evidence="1">
    <location>
        <begin position="21"/>
        <end position="45"/>
    </location>
</feature>
<evidence type="ECO:0000313" key="4">
    <source>
        <dbReference type="Proteomes" id="UP001595945"/>
    </source>
</evidence>
<accession>A0ABD5Q6E9</accession>
<protein>
    <submittedName>
        <fullName evidence="3">CPBP family intramembrane glutamic endopeptidase</fullName>
        <ecNumber evidence="3">3.4.-.-</ecNumber>
    </submittedName>
</protein>
<keyword evidence="3" id="KW-0378">Hydrolase</keyword>
<feature type="transmembrane region" description="Helical" evidence="1">
    <location>
        <begin position="139"/>
        <end position="159"/>
    </location>
</feature>
<dbReference type="AlphaFoldDB" id="A0ABD5Q6E9"/>